<dbReference type="Proteomes" id="UP001165960">
    <property type="component" value="Unassembled WGS sequence"/>
</dbReference>
<dbReference type="EMBL" id="QTSX02006406">
    <property type="protein sequence ID" value="KAJ9055234.1"/>
    <property type="molecule type" value="Genomic_DNA"/>
</dbReference>
<evidence type="ECO:0000313" key="2">
    <source>
        <dbReference type="Proteomes" id="UP001165960"/>
    </source>
</evidence>
<keyword evidence="2" id="KW-1185">Reference proteome</keyword>
<name>A0ACC2RYV1_9FUNG</name>
<proteinExistence type="predicted"/>
<accession>A0ACC2RYV1</accession>
<sequence>GNHGMQLLLVPILSLAVDSTCETGLVEGLYRKAKQKYPDHACAAMTTYPMKGFFNHRKDYPWKELGSGCGFVSCSVYAICIPNHEHGSWLQPTDRDTSQWCYSTHKFRLSRGRLTVTPPAS</sequence>
<gene>
    <name evidence="1" type="ORF">DSO57_1005934</name>
</gene>
<protein>
    <submittedName>
        <fullName evidence="1">Uncharacterized protein</fullName>
    </submittedName>
</protein>
<comment type="caution">
    <text evidence="1">The sequence shown here is derived from an EMBL/GenBank/DDBJ whole genome shotgun (WGS) entry which is preliminary data.</text>
</comment>
<feature type="non-terminal residue" evidence="1">
    <location>
        <position position="1"/>
    </location>
</feature>
<reference evidence="1" key="1">
    <citation type="submission" date="2022-04" db="EMBL/GenBank/DDBJ databases">
        <title>Genome of the entomopathogenic fungus Entomophthora muscae.</title>
        <authorList>
            <person name="Elya C."/>
            <person name="Lovett B.R."/>
            <person name="Lee E."/>
            <person name="Macias A.M."/>
            <person name="Hajek A.E."/>
            <person name="De Bivort B.L."/>
            <person name="Kasson M.T."/>
            <person name="De Fine Licht H.H."/>
            <person name="Stajich J.E."/>
        </authorList>
    </citation>
    <scope>NUCLEOTIDE SEQUENCE</scope>
    <source>
        <strain evidence="1">Berkeley</strain>
    </source>
</reference>
<evidence type="ECO:0000313" key="1">
    <source>
        <dbReference type="EMBL" id="KAJ9055234.1"/>
    </source>
</evidence>
<organism evidence="1 2">
    <name type="scientific">Entomophthora muscae</name>
    <dbReference type="NCBI Taxonomy" id="34485"/>
    <lineage>
        <taxon>Eukaryota</taxon>
        <taxon>Fungi</taxon>
        <taxon>Fungi incertae sedis</taxon>
        <taxon>Zoopagomycota</taxon>
        <taxon>Entomophthoromycotina</taxon>
        <taxon>Entomophthoromycetes</taxon>
        <taxon>Entomophthorales</taxon>
        <taxon>Entomophthoraceae</taxon>
        <taxon>Entomophthora</taxon>
    </lineage>
</organism>